<proteinExistence type="predicted"/>
<evidence type="ECO:0000313" key="2">
    <source>
        <dbReference type="Proteomes" id="UP001454036"/>
    </source>
</evidence>
<gene>
    <name evidence="1" type="ORF">LIER_17267</name>
</gene>
<comment type="caution">
    <text evidence="1">The sequence shown here is derived from an EMBL/GenBank/DDBJ whole genome shotgun (WGS) entry which is preliminary data.</text>
</comment>
<reference evidence="1 2" key="1">
    <citation type="submission" date="2024-01" db="EMBL/GenBank/DDBJ databases">
        <title>The complete chloroplast genome sequence of Lithospermum erythrorhizon: insights into the phylogenetic relationship among Boraginaceae species and the maternal lineages of purple gromwells.</title>
        <authorList>
            <person name="Okada T."/>
            <person name="Watanabe K."/>
        </authorList>
    </citation>
    <scope>NUCLEOTIDE SEQUENCE [LARGE SCALE GENOMIC DNA]</scope>
</reference>
<evidence type="ECO:0000313" key="1">
    <source>
        <dbReference type="EMBL" id="GAA0160794.1"/>
    </source>
</evidence>
<dbReference type="AlphaFoldDB" id="A0AAV3QAG7"/>
<dbReference type="PANTHER" id="PTHR47481:SF36">
    <property type="entry name" value="CCHC-TYPE DOMAIN-CONTAINING PROTEIN"/>
    <property type="match status" value="1"/>
</dbReference>
<keyword evidence="2" id="KW-1185">Reference proteome</keyword>
<name>A0AAV3QAG7_LITER</name>
<protein>
    <recommendedName>
        <fullName evidence="3">UBN2 domain-containing protein</fullName>
    </recommendedName>
</protein>
<evidence type="ECO:0008006" key="3">
    <source>
        <dbReference type="Google" id="ProtNLM"/>
    </source>
</evidence>
<dbReference type="Pfam" id="PF14223">
    <property type="entry name" value="Retrotran_gag_2"/>
    <property type="match status" value="1"/>
</dbReference>
<dbReference type="Proteomes" id="UP001454036">
    <property type="component" value="Unassembled WGS sequence"/>
</dbReference>
<sequence length="134" mass="15426">MLDTSTSIPQVSDVTPQKTAANSDDVKKWKVKADKAMYALTLAIEDEFLKRIKDARTPKEAWDTLTTIFAKKNDAKLKRPENELLSISQRNMFISEYFLKVKYLSDEISKLDAENSISETRMKKNYQSWVEVGI</sequence>
<dbReference type="EMBL" id="BAABME010003994">
    <property type="protein sequence ID" value="GAA0160794.1"/>
    <property type="molecule type" value="Genomic_DNA"/>
</dbReference>
<dbReference type="PANTHER" id="PTHR47481">
    <property type="match status" value="1"/>
</dbReference>
<organism evidence="1 2">
    <name type="scientific">Lithospermum erythrorhizon</name>
    <name type="common">Purple gromwell</name>
    <name type="synonym">Lithospermum officinale var. erythrorhizon</name>
    <dbReference type="NCBI Taxonomy" id="34254"/>
    <lineage>
        <taxon>Eukaryota</taxon>
        <taxon>Viridiplantae</taxon>
        <taxon>Streptophyta</taxon>
        <taxon>Embryophyta</taxon>
        <taxon>Tracheophyta</taxon>
        <taxon>Spermatophyta</taxon>
        <taxon>Magnoliopsida</taxon>
        <taxon>eudicotyledons</taxon>
        <taxon>Gunneridae</taxon>
        <taxon>Pentapetalae</taxon>
        <taxon>asterids</taxon>
        <taxon>lamiids</taxon>
        <taxon>Boraginales</taxon>
        <taxon>Boraginaceae</taxon>
        <taxon>Boraginoideae</taxon>
        <taxon>Lithospermeae</taxon>
        <taxon>Lithospermum</taxon>
    </lineage>
</organism>
<accession>A0AAV3QAG7</accession>